<evidence type="ECO:0000256" key="6">
    <source>
        <dbReference type="ARBA" id="ARBA00022553"/>
    </source>
</evidence>
<dbReference type="SMART" id="SM00388">
    <property type="entry name" value="HisKA"/>
    <property type="match status" value="1"/>
</dbReference>
<dbReference type="InterPro" id="IPR003594">
    <property type="entry name" value="HATPase_dom"/>
</dbReference>
<dbReference type="Pfam" id="PF02518">
    <property type="entry name" value="HATPase_c"/>
    <property type="match status" value="1"/>
</dbReference>
<dbReference type="PATRIC" id="fig|675816.5.peg.612"/>
<evidence type="ECO:0000256" key="9">
    <source>
        <dbReference type="ARBA" id="ARBA00022741"/>
    </source>
</evidence>
<organism evidence="20 21">
    <name type="scientific">Vibrio orientalis CIP 102891 = ATCC 33934</name>
    <dbReference type="NCBI Taxonomy" id="675816"/>
    <lineage>
        <taxon>Bacteria</taxon>
        <taxon>Pseudomonadati</taxon>
        <taxon>Pseudomonadota</taxon>
        <taxon>Gammaproteobacteria</taxon>
        <taxon>Vibrionales</taxon>
        <taxon>Vibrionaceae</taxon>
        <taxon>Vibrio</taxon>
        <taxon>Vibrio oreintalis group</taxon>
    </lineage>
</organism>
<evidence type="ECO:0000256" key="10">
    <source>
        <dbReference type="ARBA" id="ARBA00022777"/>
    </source>
</evidence>
<keyword evidence="7" id="KW-0808">Transferase</keyword>
<reference evidence="20 21" key="1">
    <citation type="journal article" date="2012" name="Int. J. Syst. Evol. Microbiol.">
        <title>Vibrio caribbeanicus sp. nov., isolated from the marine sponge Scleritoderma cyanea.</title>
        <authorList>
            <person name="Hoffmann M."/>
            <person name="Monday S.R."/>
            <person name="Allard M.W."/>
            <person name="Strain E.A."/>
            <person name="Whittaker P."/>
            <person name="Naum M."/>
            <person name="McCarthy P.J."/>
            <person name="Lopez J.V."/>
            <person name="Fischer M."/>
            <person name="Brown E.W."/>
        </authorList>
    </citation>
    <scope>NUCLEOTIDE SEQUENCE [LARGE SCALE GENOMIC DNA]</scope>
    <source>
        <strain evidence="21">CIP 102891 / ATCC 33934</strain>
    </source>
</reference>
<dbReference type="InterPro" id="IPR003661">
    <property type="entry name" value="HisK_dim/P_dom"/>
</dbReference>
<comment type="caution">
    <text evidence="20">The sequence shown here is derived from an EMBL/GenBank/DDBJ whole genome shotgun (WGS) entry which is preliminary data.</text>
</comment>
<keyword evidence="10" id="KW-0418">Kinase</keyword>
<dbReference type="Gene3D" id="3.30.565.10">
    <property type="entry name" value="Histidine kinase-like ATPase, C-terminal domain"/>
    <property type="match status" value="1"/>
</dbReference>
<dbReference type="PANTHER" id="PTHR43065:SF46">
    <property type="entry name" value="C4-DICARBOXYLATE TRANSPORT SENSOR PROTEIN DCTB"/>
    <property type="match status" value="1"/>
</dbReference>
<gene>
    <name evidence="20" type="ORF">VIOR3934_05234</name>
</gene>
<comment type="catalytic activity">
    <reaction evidence="1">
        <text>ATP + protein L-histidine = ADP + protein N-phospho-L-histidine.</text>
        <dbReference type="EC" id="2.7.13.3"/>
    </reaction>
</comment>
<dbReference type="STRING" id="675816.VIA_002036"/>
<dbReference type="eggNOG" id="COG4191">
    <property type="taxonomic scope" value="Bacteria"/>
</dbReference>
<dbReference type="Gene3D" id="6.10.340.10">
    <property type="match status" value="1"/>
</dbReference>
<dbReference type="SUPFAM" id="SSF55874">
    <property type="entry name" value="ATPase domain of HSP90 chaperone/DNA topoisomerase II/histidine kinase"/>
    <property type="match status" value="1"/>
</dbReference>
<feature type="coiled-coil region" evidence="16">
    <location>
        <begin position="400"/>
        <end position="437"/>
    </location>
</feature>
<keyword evidence="5" id="KW-0997">Cell inner membrane</keyword>
<keyword evidence="12 17" id="KW-1133">Transmembrane helix</keyword>
<evidence type="ECO:0000256" key="4">
    <source>
        <dbReference type="ARBA" id="ARBA00022475"/>
    </source>
</evidence>
<keyword evidence="16" id="KW-0175">Coiled coil</keyword>
<proteinExistence type="predicted"/>
<evidence type="ECO:0000313" key="20">
    <source>
        <dbReference type="EMBL" id="EGU52994.1"/>
    </source>
</evidence>
<keyword evidence="8 17" id="KW-0812">Transmembrane</keyword>
<evidence type="ECO:0000256" key="14">
    <source>
        <dbReference type="ARBA" id="ARBA00023136"/>
    </source>
</evidence>
<evidence type="ECO:0000256" key="17">
    <source>
        <dbReference type="SAM" id="Phobius"/>
    </source>
</evidence>
<protein>
    <recommendedName>
        <fullName evidence="15">C4-dicarboxylate transport sensor protein DctB</fullName>
        <ecNumber evidence="3">2.7.13.3</ecNumber>
    </recommendedName>
</protein>
<dbReference type="EMBL" id="AFWH01000010">
    <property type="protein sequence ID" value="EGU52994.1"/>
    <property type="molecule type" value="Genomic_DNA"/>
</dbReference>
<dbReference type="SMART" id="SM00387">
    <property type="entry name" value="HATPase_c"/>
    <property type="match status" value="1"/>
</dbReference>
<comment type="subcellular location">
    <subcellularLocation>
        <location evidence="2">Cell inner membrane</location>
        <topology evidence="2">Multi-pass membrane protein</topology>
    </subcellularLocation>
</comment>
<dbReference type="Proteomes" id="UP000002817">
    <property type="component" value="Unassembled WGS sequence"/>
</dbReference>
<evidence type="ECO:0000256" key="16">
    <source>
        <dbReference type="SAM" id="Coils"/>
    </source>
</evidence>
<evidence type="ECO:0000256" key="5">
    <source>
        <dbReference type="ARBA" id="ARBA00022519"/>
    </source>
</evidence>
<keyword evidence="4" id="KW-1003">Cell membrane</keyword>
<evidence type="ECO:0000256" key="2">
    <source>
        <dbReference type="ARBA" id="ARBA00004429"/>
    </source>
</evidence>
<evidence type="ECO:0000256" key="1">
    <source>
        <dbReference type="ARBA" id="ARBA00000085"/>
    </source>
</evidence>
<dbReference type="InterPro" id="IPR005467">
    <property type="entry name" value="His_kinase_dom"/>
</dbReference>
<dbReference type="GO" id="GO:0000155">
    <property type="term" value="F:phosphorelay sensor kinase activity"/>
    <property type="evidence" value="ECO:0007669"/>
    <property type="project" value="InterPro"/>
</dbReference>
<keyword evidence="14 17" id="KW-0472">Membrane</keyword>
<dbReference type="SUPFAM" id="SSF47384">
    <property type="entry name" value="Homodimeric domain of signal transducing histidine kinase"/>
    <property type="match status" value="1"/>
</dbReference>
<dbReference type="InterPro" id="IPR036890">
    <property type="entry name" value="HATPase_C_sf"/>
</dbReference>
<evidence type="ECO:0000256" key="13">
    <source>
        <dbReference type="ARBA" id="ARBA00023012"/>
    </source>
</evidence>
<dbReference type="PANTHER" id="PTHR43065">
    <property type="entry name" value="SENSOR HISTIDINE KINASE"/>
    <property type="match status" value="1"/>
</dbReference>
<evidence type="ECO:0000256" key="3">
    <source>
        <dbReference type="ARBA" id="ARBA00012438"/>
    </source>
</evidence>
<dbReference type="InterPro" id="IPR004358">
    <property type="entry name" value="Sig_transdc_His_kin-like_C"/>
</dbReference>
<evidence type="ECO:0000259" key="18">
    <source>
        <dbReference type="PROSITE" id="PS50109"/>
    </source>
</evidence>
<evidence type="ECO:0000256" key="12">
    <source>
        <dbReference type="ARBA" id="ARBA00022989"/>
    </source>
</evidence>
<dbReference type="CDD" id="cd00082">
    <property type="entry name" value="HisKA"/>
    <property type="match status" value="1"/>
</dbReference>
<dbReference type="PROSITE" id="PS50885">
    <property type="entry name" value="HAMP"/>
    <property type="match status" value="1"/>
</dbReference>
<keyword evidence="13" id="KW-0902">Two-component regulatory system</keyword>
<dbReference type="Pfam" id="PF00672">
    <property type="entry name" value="HAMP"/>
    <property type="match status" value="1"/>
</dbReference>
<name>F9SNT7_VIBOR</name>
<evidence type="ECO:0000256" key="8">
    <source>
        <dbReference type="ARBA" id="ARBA00022692"/>
    </source>
</evidence>
<evidence type="ECO:0000259" key="19">
    <source>
        <dbReference type="PROSITE" id="PS50885"/>
    </source>
</evidence>
<dbReference type="AlphaFoldDB" id="F9SNT7"/>
<evidence type="ECO:0000313" key="21">
    <source>
        <dbReference type="Proteomes" id="UP000002817"/>
    </source>
</evidence>
<dbReference type="FunFam" id="1.10.287.130:FF:000049">
    <property type="entry name" value="C4-dicarboxylate transport sensor protein DctB"/>
    <property type="match status" value="1"/>
</dbReference>
<feature type="domain" description="HAMP" evidence="19">
    <location>
        <begin position="360"/>
        <end position="412"/>
    </location>
</feature>
<dbReference type="EC" id="2.7.13.3" evidence="3"/>
<dbReference type="PROSITE" id="PS50109">
    <property type="entry name" value="HIS_KIN"/>
    <property type="match status" value="1"/>
</dbReference>
<dbReference type="PRINTS" id="PR00344">
    <property type="entry name" value="BCTRLSENSOR"/>
</dbReference>
<sequence>MQTSALYSVVENILVNQNASQEPNVRSTQPIGKNSPRSKFKWRGIEVRLGLALAMLSMTTLFLALYSSTTYDKLELALVDLKEKEIPALEQAARLNDMVRLVITDASQLVAADSNLERRHAMERIEESINGMNLVLAHFPEYHAYFKDLIMQVSNSLSLLYQSGEESRQLNKELRNLLEGFYPLLQQVSEELDNLPESQKSRLQYSQLKALLFYQLGLVEKLYNDGSFNELDYTTYRLEQLGQEWFSLWLASGLAESLPALDEKLSVIYTLASRSSRLVQLKNQALEHYYQQEFLLENSRKYLHQLSVQIERNTSNVNLEIDSSIAQVQKSLASNRTFSLVLSVFSLFAAAGVAWFYVRKNILERLLNLRDDMFAISTGHLDTQIELKGHDEVTQMAKSLQVFQATAKVVKKTNQKLEAEVEERRMAEERLRVTQDELVQAGKLAALGQLSVGITHEINQPLTAISSHTRSAQKWLEQDRADKATQNLLKIETLLGKVAALTHHLKAFSRKSDGKISSVAVMPVVNDAIELFANKQIPIVLDCTLSSKASVRANPIRLEQVLVNLISNAIDAVEQCSEPLIVVCVECADNEVTIAVKDNGKGIIAEDIPHIFDPFYTQKEVGKGLGLGLSIAFNIIKDFGGSIRVNSQLNIGSEFVVHLEQGR</sequence>
<dbReference type="InterPro" id="IPR003660">
    <property type="entry name" value="HAMP_dom"/>
</dbReference>
<accession>F9SNT7</accession>
<dbReference type="GO" id="GO:0005886">
    <property type="term" value="C:plasma membrane"/>
    <property type="evidence" value="ECO:0007669"/>
    <property type="project" value="UniProtKB-SubCell"/>
</dbReference>
<keyword evidence="9" id="KW-0547">Nucleotide-binding</keyword>
<keyword evidence="6" id="KW-0597">Phosphoprotein</keyword>
<evidence type="ECO:0000256" key="11">
    <source>
        <dbReference type="ARBA" id="ARBA00022840"/>
    </source>
</evidence>
<feature type="transmembrane region" description="Helical" evidence="17">
    <location>
        <begin position="338"/>
        <end position="358"/>
    </location>
</feature>
<evidence type="ECO:0000256" key="7">
    <source>
        <dbReference type="ARBA" id="ARBA00022679"/>
    </source>
</evidence>
<feature type="domain" description="Histidine kinase" evidence="18">
    <location>
        <begin position="453"/>
        <end position="663"/>
    </location>
</feature>
<dbReference type="Gene3D" id="1.10.287.130">
    <property type="match status" value="1"/>
</dbReference>
<feature type="transmembrane region" description="Helical" evidence="17">
    <location>
        <begin position="47"/>
        <end position="66"/>
    </location>
</feature>
<keyword evidence="11" id="KW-0067">ATP-binding</keyword>
<evidence type="ECO:0000256" key="15">
    <source>
        <dbReference type="ARBA" id="ARBA00073143"/>
    </source>
</evidence>
<dbReference type="GO" id="GO:0005524">
    <property type="term" value="F:ATP binding"/>
    <property type="evidence" value="ECO:0007669"/>
    <property type="project" value="UniProtKB-KW"/>
</dbReference>
<dbReference type="InterPro" id="IPR036097">
    <property type="entry name" value="HisK_dim/P_sf"/>
</dbReference>